<keyword evidence="1" id="KW-1133">Transmembrane helix</keyword>
<name>A0A3D8SNJ0_9HELO</name>
<evidence type="ECO:0000256" key="1">
    <source>
        <dbReference type="SAM" id="Phobius"/>
    </source>
</evidence>
<accession>A0A3D8SNJ0</accession>
<protein>
    <submittedName>
        <fullName evidence="2">Uncharacterized protein</fullName>
    </submittedName>
</protein>
<dbReference type="PANTHER" id="PTHR38848:SF3">
    <property type="entry name" value="G-PROTEIN COUPLED RECEPTORS FAMILY 3 PROFILE DOMAIN-CONTAINING PROTEIN"/>
    <property type="match status" value="1"/>
</dbReference>
<comment type="caution">
    <text evidence="2">The sequence shown here is derived from an EMBL/GenBank/DDBJ whole genome shotgun (WGS) entry which is preliminary data.</text>
</comment>
<evidence type="ECO:0000313" key="2">
    <source>
        <dbReference type="EMBL" id="RDW87764.1"/>
    </source>
</evidence>
<feature type="transmembrane region" description="Helical" evidence="1">
    <location>
        <begin position="102"/>
        <end position="122"/>
    </location>
</feature>
<dbReference type="EMBL" id="PDLN01000004">
    <property type="protein sequence ID" value="RDW87764.1"/>
    <property type="molecule type" value="Genomic_DNA"/>
</dbReference>
<dbReference type="OrthoDB" id="3210850at2759"/>
<keyword evidence="1" id="KW-0472">Membrane</keyword>
<organism evidence="2 3">
    <name type="scientific">Coleophoma crateriformis</name>
    <dbReference type="NCBI Taxonomy" id="565419"/>
    <lineage>
        <taxon>Eukaryota</taxon>
        <taxon>Fungi</taxon>
        <taxon>Dikarya</taxon>
        <taxon>Ascomycota</taxon>
        <taxon>Pezizomycotina</taxon>
        <taxon>Leotiomycetes</taxon>
        <taxon>Helotiales</taxon>
        <taxon>Dermateaceae</taxon>
        <taxon>Coleophoma</taxon>
    </lineage>
</organism>
<proteinExistence type="predicted"/>
<dbReference type="PANTHER" id="PTHR38848">
    <property type="entry name" value="G-PROTEIN COUPLED RECEPTORS FAMILY 3 PROFILE DOMAIN-CONTAINING PROTEIN"/>
    <property type="match status" value="1"/>
</dbReference>
<feature type="transmembrane region" description="Helical" evidence="1">
    <location>
        <begin position="143"/>
        <end position="164"/>
    </location>
</feature>
<evidence type="ECO:0000313" key="3">
    <source>
        <dbReference type="Proteomes" id="UP000256328"/>
    </source>
</evidence>
<feature type="transmembrane region" description="Helical" evidence="1">
    <location>
        <begin position="61"/>
        <end position="82"/>
    </location>
</feature>
<sequence>MLSRHLAVPGLLHVDKDCMLLLSIVPGHSTNEFLQLIYYFLVEKAHIVNDVNIKRFHSKLYLFNCFGMLVPYCIVVVLNFVYRIATIDESGMCIIGMEKKAMMPLIIFDVVVNVYLTSLFIVPLRRQLTYKSSSENALRTVTFRTFIGSLTTLTSSVINLTILMVLHGEPAWICLMCCNFDILFSVLVLHWVTTKDSTTRFGSKNSNNTRETQMCQFCKGTKLSGYHRSRVYDGTTSKDGEKYVVTNVTTAPYASTERMVEVDVADINSEDCTSAQTRNAISVQTDISWKRNMNTNV</sequence>
<gene>
    <name evidence="2" type="ORF">BP5796_03458</name>
</gene>
<keyword evidence="1" id="KW-0812">Transmembrane</keyword>
<reference evidence="2 3" key="1">
    <citation type="journal article" date="2018" name="IMA Fungus">
        <title>IMA Genome-F 9: Draft genome sequence of Annulohypoxylon stygium, Aspergillus mulundensis, Berkeleyomyces basicola (syn. Thielaviopsis basicola), Ceratocystis smalleyi, two Cercospora beticola strains, Coleophoma cylindrospora, Fusarium fracticaudum, Phialophora cf. hyalina, and Morchella septimelata.</title>
        <authorList>
            <person name="Wingfield B.D."/>
            <person name="Bills G.F."/>
            <person name="Dong Y."/>
            <person name="Huang W."/>
            <person name="Nel W.J."/>
            <person name="Swalarsk-Parry B.S."/>
            <person name="Vaghefi N."/>
            <person name="Wilken P.M."/>
            <person name="An Z."/>
            <person name="de Beer Z.W."/>
            <person name="De Vos L."/>
            <person name="Chen L."/>
            <person name="Duong T.A."/>
            <person name="Gao Y."/>
            <person name="Hammerbacher A."/>
            <person name="Kikkert J.R."/>
            <person name="Li Y."/>
            <person name="Li H."/>
            <person name="Li K."/>
            <person name="Li Q."/>
            <person name="Liu X."/>
            <person name="Ma X."/>
            <person name="Naidoo K."/>
            <person name="Pethybridge S.J."/>
            <person name="Sun J."/>
            <person name="Steenkamp E.T."/>
            <person name="van der Nest M.A."/>
            <person name="van Wyk S."/>
            <person name="Wingfield M.J."/>
            <person name="Xiong C."/>
            <person name="Yue Q."/>
            <person name="Zhang X."/>
        </authorList>
    </citation>
    <scope>NUCLEOTIDE SEQUENCE [LARGE SCALE GENOMIC DNA]</scope>
    <source>
        <strain evidence="2 3">BP5796</strain>
    </source>
</reference>
<feature type="transmembrane region" description="Helical" evidence="1">
    <location>
        <begin position="170"/>
        <end position="192"/>
    </location>
</feature>
<dbReference type="Proteomes" id="UP000256328">
    <property type="component" value="Unassembled WGS sequence"/>
</dbReference>
<keyword evidence="3" id="KW-1185">Reference proteome</keyword>
<dbReference type="AlphaFoldDB" id="A0A3D8SNJ0"/>